<dbReference type="STRING" id="889306.KP78_09870"/>
<name>A0A0C2S687_9BACL</name>
<gene>
    <name evidence="2" type="ORF">KP78_09870</name>
</gene>
<dbReference type="RefSeq" id="WP_052474578.1">
    <property type="nucleotide sequence ID" value="NZ_JXRP01000009.1"/>
</dbReference>
<dbReference type="AlphaFoldDB" id="A0A0C2S687"/>
<evidence type="ECO:0000259" key="1">
    <source>
        <dbReference type="Pfam" id="PF04542"/>
    </source>
</evidence>
<evidence type="ECO:0000313" key="3">
    <source>
        <dbReference type="Proteomes" id="UP000031938"/>
    </source>
</evidence>
<organism evidence="2 3">
    <name type="scientific">Jeotgalibacillus soli</name>
    <dbReference type="NCBI Taxonomy" id="889306"/>
    <lineage>
        <taxon>Bacteria</taxon>
        <taxon>Bacillati</taxon>
        <taxon>Bacillota</taxon>
        <taxon>Bacilli</taxon>
        <taxon>Bacillales</taxon>
        <taxon>Caryophanaceae</taxon>
        <taxon>Jeotgalibacillus</taxon>
    </lineage>
</organism>
<dbReference type="GO" id="GO:0003700">
    <property type="term" value="F:DNA-binding transcription factor activity"/>
    <property type="evidence" value="ECO:0007669"/>
    <property type="project" value="InterPro"/>
</dbReference>
<sequence length="112" mass="13134">MNDAFGGKLQQKLHAVHLTLIKMSASKEDAEDLTQETAIQFLQYIDGIEVEFTQAWLYRAAINKYYDLLKKKKSHEKYILAFDMSQLFDHGTPEQLLLRKELQQDIQLVFKK</sequence>
<evidence type="ECO:0000313" key="2">
    <source>
        <dbReference type="EMBL" id="KIL49519.1"/>
    </source>
</evidence>
<proteinExistence type="predicted"/>
<dbReference type="Gene3D" id="1.10.1740.10">
    <property type="match status" value="1"/>
</dbReference>
<accession>A0A0C2S687</accession>
<reference evidence="2 3" key="1">
    <citation type="submission" date="2015-01" db="EMBL/GenBank/DDBJ databases">
        <title>Genome sequencing of Jeotgalibacillus soli.</title>
        <authorList>
            <person name="Goh K.M."/>
            <person name="Chan K.-G."/>
            <person name="Yaakop A.S."/>
            <person name="Ee R."/>
            <person name="Gan H.M."/>
            <person name="Chan C.S."/>
        </authorList>
    </citation>
    <scope>NUCLEOTIDE SEQUENCE [LARGE SCALE GENOMIC DNA]</scope>
    <source>
        <strain evidence="2 3">P9</strain>
    </source>
</reference>
<protein>
    <recommendedName>
        <fullName evidence="1">RNA polymerase sigma-70 region 2 domain-containing protein</fullName>
    </recommendedName>
</protein>
<dbReference type="GO" id="GO:0006352">
    <property type="term" value="P:DNA-templated transcription initiation"/>
    <property type="evidence" value="ECO:0007669"/>
    <property type="project" value="InterPro"/>
</dbReference>
<dbReference type="InterPro" id="IPR013325">
    <property type="entry name" value="RNA_pol_sigma_r2"/>
</dbReference>
<dbReference type="OrthoDB" id="9784984at2"/>
<dbReference type="EMBL" id="JXRP01000009">
    <property type="protein sequence ID" value="KIL49519.1"/>
    <property type="molecule type" value="Genomic_DNA"/>
</dbReference>
<keyword evidence="3" id="KW-1185">Reference proteome</keyword>
<dbReference type="Pfam" id="PF04542">
    <property type="entry name" value="Sigma70_r2"/>
    <property type="match status" value="1"/>
</dbReference>
<dbReference type="InterPro" id="IPR007627">
    <property type="entry name" value="RNA_pol_sigma70_r2"/>
</dbReference>
<dbReference type="SUPFAM" id="SSF88946">
    <property type="entry name" value="Sigma2 domain of RNA polymerase sigma factors"/>
    <property type="match status" value="1"/>
</dbReference>
<dbReference type="Proteomes" id="UP000031938">
    <property type="component" value="Unassembled WGS sequence"/>
</dbReference>
<dbReference type="PATRIC" id="fig|889306.3.peg.993"/>
<comment type="caution">
    <text evidence="2">The sequence shown here is derived from an EMBL/GenBank/DDBJ whole genome shotgun (WGS) entry which is preliminary data.</text>
</comment>
<feature type="domain" description="RNA polymerase sigma-70 region 2" evidence="1">
    <location>
        <begin position="19"/>
        <end position="73"/>
    </location>
</feature>